<feature type="domain" description="Plastocyanin-like" evidence="4">
    <location>
        <begin position="176"/>
        <end position="247"/>
    </location>
</feature>
<gene>
    <name evidence="5" type="ORF">LZD57_08940</name>
</gene>
<evidence type="ECO:0000313" key="5">
    <source>
        <dbReference type="EMBL" id="MCE7028112.1"/>
    </source>
</evidence>
<feature type="region of interest" description="Disordered" evidence="1">
    <location>
        <begin position="635"/>
        <end position="662"/>
    </location>
</feature>
<dbReference type="SUPFAM" id="SSF49503">
    <property type="entry name" value="Cupredoxins"/>
    <property type="match status" value="3"/>
</dbReference>
<dbReference type="InterPro" id="IPR011706">
    <property type="entry name" value="Cu-oxidase_C"/>
</dbReference>
<sequence>MFSRRTRHRTRGVAALGATLLLGGVGGATAQDEASIRDLPLAATRSVDRLAVTEDAPAHGMPPTAMREAAPAPGTSCLPGEICYELSLAYVTASLFNPQTGDSDDVRLRAYVGAVDDPGGQVPLVAPVVDIEPGRTFRLTLHNELPTVPEMVLPGGGPCVATTTDPNVPSCVNFNRTNMHSHGLWVSPAGNSDNVLISINPGVSFTYEYNIPPDHPAGTFWYHAHLHGSTAPQVSSGMAGPLVIRGNRAPVRDAAGGWAVPGDVDLLLPASDADGLAPVRDRILLLQQIAYACRDAAGQIKTDADGTWRCDPGDVGGVEPGPVSAFDQLTPASWQNSGRYTAINGAVAPRLPDATAGAVERWRLIHGGVRASVKLRVRRMTGPDPSQPVPYADIARDERDDFVAENCDGDRVPVYGLATDGLTRPTLDERTDTWLQPGYREDVLVSFDAPGWYCLINGRVEDAEALNADGTESVLIGRIYVAEAAAPVTGSAEERIVDGMVEATEARLDEPARSAVVADLGKGRLAAFVKHRPVEDGELTGDQSVAFRIYNADLRPGMAQIAFEIGELGVDLATGGFVVRNAKPYDANVIDRPLALGGVDEWLLTSLGGGGHPFHIHVNPFQIVDILKSSRTRSTRTSIRATAPPGSTSAAQAIRTRRSTQT</sequence>
<evidence type="ECO:0000256" key="2">
    <source>
        <dbReference type="SAM" id="SignalP"/>
    </source>
</evidence>
<feature type="signal peptide" evidence="2">
    <location>
        <begin position="1"/>
        <end position="30"/>
    </location>
</feature>
<dbReference type="CDD" id="cd13853">
    <property type="entry name" value="CuRO_1_Tth-MCO_like"/>
    <property type="match status" value="1"/>
</dbReference>
<feature type="domain" description="Plastocyanin-like" evidence="3">
    <location>
        <begin position="581"/>
        <end position="644"/>
    </location>
</feature>
<evidence type="ECO:0000256" key="1">
    <source>
        <dbReference type="SAM" id="MobiDB-lite"/>
    </source>
</evidence>
<dbReference type="InterPro" id="IPR008972">
    <property type="entry name" value="Cupredoxin"/>
</dbReference>
<comment type="caution">
    <text evidence="5">The sequence shown here is derived from an EMBL/GenBank/DDBJ whole genome shotgun (WGS) entry which is preliminary data.</text>
</comment>
<dbReference type="PANTHER" id="PTHR11709:SF518">
    <property type="entry name" value="MULTICOPPER OXIDASE"/>
    <property type="match status" value="1"/>
</dbReference>
<dbReference type="Gene3D" id="2.60.40.420">
    <property type="entry name" value="Cupredoxins - blue copper proteins"/>
    <property type="match status" value="3"/>
</dbReference>
<organism evidence="5 6">
    <name type="scientific">Jiella avicenniae</name>
    <dbReference type="NCBI Taxonomy" id="2907202"/>
    <lineage>
        <taxon>Bacteria</taxon>
        <taxon>Pseudomonadati</taxon>
        <taxon>Pseudomonadota</taxon>
        <taxon>Alphaproteobacteria</taxon>
        <taxon>Hyphomicrobiales</taxon>
        <taxon>Aurantimonadaceae</taxon>
        <taxon>Jiella</taxon>
    </lineage>
</organism>
<evidence type="ECO:0000259" key="3">
    <source>
        <dbReference type="Pfam" id="PF07731"/>
    </source>
</evidence>
<feature type="chain" id="PRO_5040962965" evidence="2">
    <location>
        <begin position="31"/>
        <end position="662"/>
    </location>
</feature>
<name>A0A9X1NZ05_9HYPH</name>
<reference evidence="5" key="1">
    <citation type="submission" date="2022-01" db="EMBL/GenBank/DDBJ databases">
        <title>Jiella avicenniae sp. nov., a novel endophytic bacterium isolated from bark of Avicennia marina.</title>
        <authorList>
            <person name="Tuo L."/>
        </authorList>
    </citation>
    <scope>NUCLEOTIDE SEQUENCE</scope>
    <source>
        <strain evidence="5">CBK1P-4</strain>
    </source>
</reference>
<keyword evidence="6" id="KW-1185">Reference proteome</keyword>
<dbReference type="Pfam" id="PF07731">
    <property type="entry name" value="Cu-oxidase_2"/>
    <property type="match status" value="1"/>
</dbReference>
<evidence type="ECO:0000259" key="4">
    <source>
        <dbReference type="Pfam" id="PF07732"/>
    </source>
</evidence>
<dbReference type="Proteomes" id="UP001139035">
    <property type="component" value="Unassembled WGS sequence"/>
</dbReference>
<evidence type="ECO:0000313" key="6">
    <source>
        <dbReference type="Proteomes" id="UP001139035"/>
    </source>
</evidence>
<dbReference type="PANTHER" id="PTHR11709">
    <property type="entry name" value="MULTI-COPPER OXIDASE"/>
    <property type="match status" value="1"/>
</dbReference>
<dbReference type="RefSeq" id="WP_233719261.1">
    <property type="nucleotide sequence ID" value="NZ_JAJUWU010000007.1"/>
</dbReference>
<accession>A0A9X1NZ05</accession>
<dbReference type="EMBL" id="JAJUWU010000007">
    <property type="protein sequence ID" value="MCE7028112.1"/>
    <property type="molecule type" value="Genomic_DNA"/>
</dbReference>
<keyword evidence="2" id="KW-0732">Signal</keyword>
<dbReference type="GO" id="GO:0016491">
    <property type="term" value="F:oxidoreductase activity"/>
    <property type="evidence" value="ECO:0007669"/>
    <property type="project" value="InterPro"/>
</dbReference>
<protein>
    <submittedName>
        <fullName evidence="5">Multicopper oxidase family protein</fullName>
    </submittedName>
</protein>
<dbReference type="AlphaFoldDB" id="A0A9X1NZ05"/>
<proteinExistence type="predicted"/>
<dbReference type="Pfam" id="PF07732">
    <property type="entry name" value="Cu-oxidase_3"/>
    <property type="match status" value="1"/>
</dbReference>
<dbReference type="InterPro" id="IPR011707">
    <property type="entry name" value="Cu-oxidase-like_N"/>
</dbReference>
<dbReference type="InterPro" id="IPR045087">
    <property type="entry name" value="Cu-oxidase_fam"/>
</dbReference>
<dbReference type="GO" id="GO:0005507">
    <property type="term" value="F:copper ion binding"/>
    <property type="evidence" value="ECO:0007669"/>
    <property type="project" value="InterPro"/>
</dbReference>